<proteinExistence type="predicted"/>
<sequence>MSCLAGGKVAEDRAHRGPFPTRPTLPFHGAHVPAPPSGSASLQEGLPSRPPGSDQVAALAALQLTGVRVTGASLARDLTYPTRGRTSPPPLDQLLPRSVAGVPSTGPASPRWLWHAEWAILC</sequence>
<dbReference type="EMBL" id="BONE01000119">
    <property type="protein sequence ID" value="GIF78112.1"/>
    <property type="molecule type" value="Genomic_DNA"/>
</dbReference>
<evidence type="ECO:0000256" key="1">
    <source>
        <dbReference type="SAM" id="MobiDB-lite"/>
    </source>
</evidence>
<gene>
    <name evidence="2" type="ORF">Asi02nite_76300</name>
</gene>
<evidence type="ECO:0000313" key="2">
    <source>
        <dbReference type="EMBL" id="GIF78112.1"/>
    </source>
</evidence>
<feature type="region of interest" description="Disordered" evidence="1">
    <location>
        <begin position="1"/>
        <end position="54"/>
    </location>
</feature>
<name>A0ABQ4D4S1_9ACTN</name>
<evidence type="ECO:0000313" key="3">
    <source>
        <dbReference type="Proteomes" id="UP000604117"/>
    </source>
</evidence>
<accession>A0ABQ4D4S1</accession>
<dbReference type="Proteomes" id="UP000604117">
    <property type="component" value="Unassembled WGS sequence"/>
</dbReference>
<organism evidence="2 3">
    <name type="scientific">Asanoa siamensis</name>
    <dbReference type="NCBI Taxonomy" id="926357"/>
    <lineage>
        <taxon>Bacteria</taxon>
        <taxon>Bacillati</taxon>
        <taxon>Actinomycetota</taxon>
        <taxon>Actinomycetes</taxon>
        <taxon>Micromonosporales</taxon>
        <taxon>Micromonosporaceae</taxon>
        <taxon>Asanoa</taxon>
    </lineage>
</organism>
<feature type="region of interest" description="Disordered" evidence="1">
    <location>
        <begin position="73"/>
        <end position="108"/>
    </location>
</feature>
<protein>
    <submittedName>
        <fullName evidence="2">Uncharacterized protein</fullName>
    </submittedName>
</protein>
<comment type="caution">
    <text evidence="2">The sequence shown here is derived from an EMBL/GenBank/DDBJ whole genome shotgun (WGS) entry which is preliminary data.</text>
</comment>
<reference evidence="2 3" key="1">
    <citation type="submission" date="2021-01" db="EMBL/GenBank/DDBJ databases">
        <title>Whole genome shotgun sequence of Asanoa siamensis NBRC 107932.</title>
        <authorList>
            <person name="Komaki H."/>
            <person name="Tamura T."/>
        </authorList>
    </citation>
    <scope>NUCLEOTIDE SEQUENCE [LARGE SCALE GENOMIC DNA]</scope>
    <source>
        <strain evidence="2 3">NBRC 107932</strain>
    </source>
</reference>
<keyword evidence="3" id="KW-1185">Reference proteome</keyword>